<gene>
    <name evidence="1" type="ORF">M421DRAFT_157853</name>
</gene>
<reference evidence="1" key="1">
    <citation type="journal article" date="2020" name="Stud. Mycol.">
        <title>101 Dothideomycetes genomes: a test case for predicting lifestyles and emergence of pathogens.</title>
        <authorList>
            <person name="Haridas S."/>
            <person name="Albert R."/>
            <person name="Binder M."/>
            <person name="Bloem J."/>
            <person name="Labutti K."/>
            <person name="Salamov A."/>
            <person name="Andreopoulos B."/>
            <person name="Baker S."/>
            <person name="Barry K."/>
            <person name="Bills G."/>
            <person name="Bluhm B."/>
            <person name="Cannon C."/>
            <person name="Castanera R."/>
            <person name="Culley D."/>
            <person name="Daum C."/>
            <person name="Ezra D."/>
            <person name="Gonzalez J."/>
            <person name="Henrissat B."/>
            <person name="Kuo A."/>
            <person name="Liang C."/>
            <person name="Lipzen A."/>
            <person name="Lutzoni F."/>
            <person name="Magnuson J."/>
            <person name="Mondo S."/>
            <person name="Nolan M."/>
            <person name="Ohm R."/>
            <person name="Pangilinan J."/>
            <person name="Park H.-J."/>
            <person name="Ramirez L."/>
            <person name="Alfaro M."/>
            <person name="Sun H."/>
            <person name="Tritt A."/>
            <person name="Yoshinaga Y."/>
            <person name="Zwiers L.-H."/>
            <person name="Turgeon B."/>
            <person name="Goodwin S."/>
            <person name="Spatafora J."/>
            <person name="Crous P."/>
            <person name="Grigoriev I."/>
        </authorList>
    </citation>
    <scope>NUCLEOTIDE SEQUENCE</scope>
    <source>
        <strain evidence="1">CBS 183.55</strain>
    </source>
</reference>
<dbReference type="Proteomes" id="UP000800082">
    <property type="component" value="Unassembled WGS sequence"/>
</dbReference>
<keyword evidence="2" id="KW-1185">Reference proteome</keyword>
<dbReference type="RefSeq" id="XP_033448539.1">
    <property type="nucleotide sequence ID" value="XM_033587634.1"/>
</dbReference>
<dbReference type="OrthoDB" id="3788568at2759"/>
<evidence type="ECO:0000313" key="1">
    <source>
        <dbReference type="EMBL" id="KAF1928287.1"/>
    </source>
</evidence>
<dbReference type="EMBL" id="ML978969">
    <property type="protein sequence ID" value="KAF1928287.1"/>
    <property type="molecule type" value="Genomic_DNA"/>
</dbReference>
<protein>
    <submittedName>
        <fullName evidence="1">Uncharacterized protein</fullName>
    </submittedName>
</protein>
<organism evidence="1 2">
    <name type="scientific">Didymella exigua CBS 183.55</name>
    <dbReference type="NCBI Taxonomy" id="1150837"/>
    <lineage>
        <taxon>Eukaryota</taxon>
        <taxon>Fungi</taxon>
        <taxon>Dikarya</taxon>
        <taxon>Ascomycota</taxon>
        <taxon>Pezizomycotina</taxon>
        <taxon>Dothideomycetes</taxon>
        <taxon>Pleosporomycetidae</taxon>
        <taxon>Pleosporales</taxon>
        <taxon>Pleosporineae</taxon>
        <taxon>Didymellaceae</taxon>
        <taxon>Didymella</taxon>
    </lineage>
</organism>
<dbReference type="AlphaFoldDB" id="A0A6A5RS13"/>
<proteinExistence type="predicted"/>
<accession>A0A6A5RS13</accession>
<name>A0A6A5RS13_9PLEO</name>
<sequence length="283" mass="31887">MPPTTTNTTILGRGSIYERSVRHQPQSPLLRLPAELRLEICSNMSLSPTTVDWNGAFFSCLQLHNDMLTKLHSKQEAIKYMKVPSCLNFRGAHPVFGWIRNMYLIIELNLGWRDHLHAFKKLYTLHLDDLQFLLIGEPRLGERYPGIATPYGDLTTLGPPGLATPSGQLEPAGTNVVINCKKITLTLDHLANVEGARDKQTCYEVAFQGTDIMYLFTVVQNKQGQQVERSYTLDTRFEMPTPLPPQDEEEDEYDKCANKRGDDTCGDCAEGIDELQQTLCAIL</sequence>
<dbReference type="GeneID" id="54345280"/>
<evidence type="ECO:0000313" key="2">
    <source>
        <dbReference type="Proteomes" id="UP000800082"/>
    </source>
</evidence>